<protein>
    <submittedName>
        <fullName evidence="1">Uncharacterized protein</fullName>
    </submittedName>
</protein>
<proteinExistence type="predicted"/>
<sequence length="83" mass="9217">MSSSFFRPFASFLASSSASFLFLPQLFLLSFQPFSDDLLLPSTFPQLPLASYLQLHLSLPPSFGAHALLSKSFLHVLSSYRDS</sequence>
<keyword evidence="2" id="KW-1185">Reference proteome</keyword>
<comment type="caution">
    <text evidence="1">The sequence shown here is derived from an EMBL/GenBank/DDBJ whole genome shotgun (WGS) entry which is preliminary data.</text>
</comment>
<reference evidence="1" key="1">
    <citation type="submission" date="2023-11" db="EMBL/GenBank/DDBJ databases">
        <authorList>
            <person name="Poullet M."/>
        </authorList>
    </citation>
    <scope>NUCLEOTIDE SEQUENCE</scope>
    <source>
        <strain evidence="1">E1834</strain>
    </source>
</reference>
<accession>A0ACB0ZGU5</accession>
<evidence type="ECO:0000313" key="1">
    <source>
        <dbReference type="EMBL" id="CAK5078206.1"/>
    </source>
</evidence>
<gene>
    <name evidence="1" type="ORF">MENTE1834_LOCUS25250</name>
</gene>
<organism evidence="1 2">
    <name type="scientific">Meloidogyne enterolobii</name>
    <name type="common">Root-knot nematode worm</name>
    <name type="synonym">Meloidogyne mayaguensis</name>
    <dbReference type="NCBI Taxonomy" id="390850"/>
    <lineage>
        <taxon>Eukaryota</taxon>
        <taxon>Metazoa</taxon>
        <taxon>Ecdysozoa</taxon>
        <taxon>Nematoda</taxon>
        <taxon>Chromadorea</taxon>
        <taxon>Rhabditida</taxon>
        <taxon>Tylenchina</taxon>
        <taxon>Tylenchomorpha</taxon>
        <taxon>Tylenchoidea</taxon>
        <taxon>Meloidogynidae</taxon>
        <taxon>Meloidogyninae</taxon>
        <taxon>Meloidogyne</taxon>
    </lineage>
</organism>
<dbReference type="EMBL" id="CAVMJV010000035">
    <property type="protein sequence ID" value="CAK5078206.1"/>
    <property type="molecule type" value="Genomic_DNA"/>
</dbReference>
<dbReference type="Proteomes" id="UP001497535">
    <property type="component" value="Unassembled WGS sequence"/>
</dbReference>
<evidence type="ECO:0000313" key="2">
    <source>
        <dbReference type="Proteomes" id="UP001497535"/>
    </source>
</evidence>
<name>A0ACB0ZGU5_MELEN</name>